<reference evidence="3 4" key="1">
    <citation type="submission" date="2020-03" db="EMBL/GenBank/DDBJ databases">
        <title>Soil Listeria distribution.</title>
        <authorList>
            <person name="Liao J."/>
            <person name="Wiedmann M."/>
        </authorList>
    </citation>
    <scope>NUCLEOTIDE SEQUENCE [LARGE SCALE GENOMIC DNA]</scope>
    <source>
        <strain evidence="3 4">FSL L7-1681</strain>
    </source>
</reference>
<dbReference type="InterPro" id="IPR000595">
    <property type="entry name" value="cNMP-bd_dom"/>
</dbReference>
<dbReference type="CDD" id="cd00038">
    <property type="entry name" value="CAP_ED"/>
    <property type="match status" value="1"/>
</dbReference>
<dbReference type="Proteomes" id="UP000591929">
    <property type="component" value="Unassembled WGS sequence"/>
</dbReference>
<dbReference type="InterPro" id="IPR014710">
    <property type="entry name" value="RmlC-like_jellyroll"/>
</dbReference>
<sequence>MNIFNEIPEIKKHWHEIQHLFIQKNFAPKTTLLLEGDISDYIFFINKGAVRLWNNDDGKDITVQFFLENQVVSSFESFYLKQPSNFSIETIENAQVTLLSRESLALLTTRFPTLNNVITNLVCERFIDYSNFFLSRIKDTPEKRYQDFIENNPALIKRVPQHYIASYLGITPVSLSRIKNRK</sequence>
<dbReference type="InterPro" id="IPR018490">
    <property type="entry name" value="cNMP-bd_dom_sf"/>
</dbReference>
<evidence type="ECO:0000256" key="1">
    <source>
        <dbReference type="ARBA" id="ARBA00023159"/>
    </source>
</evidence>
<comment type="caution">
    <text evidence="3">The sequence shown here is derived from an EMBL/GenBank/DDBJ whole genome shotgun (WGS) entry which is preliminary data.</text>
</comment>
<dbReference type="EMBL" id="JAARPL010000016">
    <property type="protein sequence ID" value="MBC1373736.1"/>
    <property type="molecule type" value="Genomic_DNA"/>
</dbReference>
<dbReference type="AlphaFoldDB" id="A0A841Y9Y0"/>
<evidence type="ECO:0000313" key="3">
    <source>
        <dbReference type="EMBL" id="MBC1373736.1"/>
    </source>
</evidence>
<dbReference type="Gene3D" id="2.60.120.10">
    <property type="entry name" value="Jelly Rolls"/>
    <property type="match status" value="1"/>
</dbReference>
<evidence type="ECO:0000259" key="2">
    <source>
        <dbReference type="PROSITE" id="PS50042"/>
    </source>
</evidence>
<keyword evidence="1" id="KW-0010">Activator</keyword>
<feature type="domain" description="Cyclic nucleotide-binding" evidence="2">
    <location>
        <begin position="24"/>
        <end position="104"/>
    </location>
</feature>
<dbReference type="SUPFAM" id="SSF51206">
    <property type="entry name" value="cAMP-binding domain-like"/>
    <property type="match status" value="1"/>
</dbReference>
<organism evidence="3 4">
    <name type="scientific">Listeria booriae</name>
    <dbReference type="NCBI Taxonomy" id="1552123"/>
    <lineage>
        <taxon>Bacteria</taxon>
        <taxon>Bacillati</taxon>
        <taxon>Bacillota</taxon>
        <taxon>Bacilli</taxon>
        <taxon>Bacillales</taxon>
        <taxon>Listeriaceae</taxon>
        <taxon>Listeria</taxon>
    </lineage>
</organism>
<gene>
    <name evidence="3" type="ORF">HB847_15385</name>
</gene>
<evidence type="ECO:0000313" key="4">
    <source>
        <dbReference type="Proteomes" id="UP000591929"/>
    </source>
</evidence>
<accession>A0A841Y9Y0</accession>
<protein>
    <submittedName>
        <fullName evidence="3">Crp/Fnr family transcriptional regulator</fullName>
    </submittedName>
</protein>
<dbReference type="Pfam" id="PF00027">
    <property type="entry name" value="cNMP_binding"/>
    <property type="match status" value="1"/>
</dbReference>
<name>A0A841Y9Y0_9LIST</name>
<proteinExistence type="predicted"/>
<dbReference type="RefSeq" id="WP_185378094.1">
    <property type="nucleotide sequence ID" value="NZ_JAARPL010000016.1"/>
</dbReference>
<dbReference type="PROSITE" id="PS50042">
    <property type="entry name" value="CNMP_BINDING_3"/>
    <property type="match status" value="1"/>
</dbReference>